<dbReference type="SMART" id="SM00401">
    <property type="entry name" value="ZnF_GATA"/>
    <property type="match status" value="1"/>
</dbReference>
<dbReference type="Gene3D" id="3.30.50.10">
    <property type="entry name" value="Erythroid Transcription Factor GATA-1, subunit A"/>
    <property type="match status" value="1"/>
</dbReference>
<dbReference type="GO" id="GO:0043565">
    <property type="term" value="F:sequence-specific DNA binding"/>
    <property type="evidence" value="ECO:0007669"/>
    <property type="project" value="InterPro"/>
</dbReference>
<dbReference type="GO" id="GO:0006355">
    <property type="term" value="P:regulation of DNA-templated transcription"/>
    <property type="evidence" value="ECO:0007669"/>
    <property type="project" value="InterPro"/>
</dbReference>
<evidence type="ECO:0000256" key="3">
    <source>
        <dbReference type="ARBA" id="ARBA00022833"/>
    </source>
</evidence>
<keyword evidence="6" id="KW-0804">Transcription</keyword>
<evidence type="ECO:0000256" key="1">
    <source>
        <dbReference type="ARBA" id="ARBA00022723"/>
    </source>
</evidence>
<evidence type="ECO:0000256" key="5">
    <source>
        <dbReference type="ARBA" id="ARBA00023125"/>
    </source>
</evidence>
<evidence type="ECO:0000313" key="11">
    <source>
        <dbReference type="EMBL" id="CAE0037959.1"/>
    </source>
</evidence>
<proteinExistence type="inferred from homology"/>
<keyword evidence="2 8" id="KW-0863">Zinc-finger</keyword>
<keyword evidence="1" id="KW-0479">Metal-binding</keyword>
<gene>
    <name evidence="11" type="ORF">RMAR00112_LOCUS5915</name>
</gene>
<evidence type="ECO:0000256" key="7">
    <source>
        <dbReference type="ARBA" id="ARBA00024019"/>
    </source>
</evidence>
<dbReference type="PROSITE" id="PS50114">
    <property type="entry name" value="GATA_ZN_FINGER_2"/>
    <property type="match status" value="1"/>
</dbReference>
<name>A0A7S2ZER7_9RHOD</name>
<keyword evidence="5" id="KW-0238">DNA-binding</keyword>
<keyword evidence="3" id="KW-0862">Zinc</keyword>
<dbReference type="InterPro" id="IPR013088">
    <property type="entry name" value="Znf_NHR/GATA"/>
</dbReference>
<dbReference type="Pfam" id="PF00320">
    <property type="entry name" value="GATA"/>
    <property type="match status" value="1"/>
</dbReference>
<protein>
    <recommendedName>
        <fullName evidence="10">GATA-type domain-containing protein</fullName>
    </recommendedName>
</protein>
<dbReference type="EMBL" id="HBHW01007846">
    <property type="protein sequence ID" value="CAE0037959.1"/>
    <property type="molecule type" value="Transcribed_RNA"/>
</dbReference>
<dbReference type="AlphaFoldDB" id="A0A7S2ZER7"/>
<dbReference type="PANTHER" id="PTHR46813:SF16">
    <property type="entry name" value="GATA TRANSCRIPTION FACTOR 18"/>
    <property type="match status" value="1"/>
</dbReference>
<dbReference type="SUPFAM" id="SSF57716">
    <property type="entry name" value="Glucocorticoid receptor-like (DNA-binding domain)"/>
    <property type="match status" value="1"/>
</dbReference>
<dbReference type="CDD" id="cd00202">
    <property type="entry name" value="ZnF_GATA"/>
    <property type="match status" value="1"/>
</dbReference>
<evidence type="ECO:0000256" key="6">
    <source>
        <dbReference type="ARBA" id="ARBA00023163"/>
    </source>
</evidence>
<keyword evidence="4" id="KW-0805">Transcription regulation</keyword>
<dbReference type="PANTHER" id="PTHR46813">
    <property type="entry name" value="GATA TRANSCRIPTION FACTOR 18"/>
    <property type="match status" value="1"/>
</dbReference>
<comment type="similarity">
    <text evidence="7">Belongs to the type IV zinc-finger family. Class B subfamily.</text>
</comment>
<evidence type="ECO:0000256" key="2">
    <source>
        <dbReference type="ARBA" id="ARBA00022771"/>
    </source>
</evidence>
<feature type="domain" description="GATA-type" evidence="10">
    <location>
        <begin position="6"/>
        <end position="36"/>
    </location>
</feature>
<dbReference type="InterPro" id="IPR000679">
    <property type="entry name" value="Znf_GATA"/>
</dbReference>
<organism evidence="11">
    <name type="scientific">Rhodosorus marinus</name>
    <dbReference type="NCBI Taxonomy" id="101924"/>
    <lineage>
        <taxon>Eukaryota</taxon>
        <taxon>Rhodophyta</taxon>
        <taxon>Stylonematophyceae</taxon>
        <taxon>Stylonematales</taxon>
        <taxon>Stylonemataceae</taxon>
        <taxon>Rhodosorus</taxon>
    </lineage>
</organism>
<dbReference type="GO" id="GO:0008270">
    <property type="term" value="F:zinc ion binding"/>
    <property type="evidence" value="ECO:0007669"/>
    <property type="project" value="UniProtKB-KW"/>
</dbReference>
<sequence>MVEGLCMNCGVTSTPMWRAGPSGPKSLCNACGLRWKKGALKLGDAGDKNSAGSSDSSTRREAAAKAKRNGIPSTRVATGRVGKKVCTNTSLKDRVPKKIYVDVDRYECIFAGLMVVNKFKDQMV</sequence>
<evidence type="ECO:0000256" key="9">
    <source>
        <dbReference type="SAM" id="MobiDB-lite"/>
    </source>
</evidence>
<reference evidence="11" key="1">
    <citation type="submission" date="2021-01" db="EMBL/GenBank/DDBJ databases">
        <authorList>
            <person name="Corre E."/>
            <person name="Pelletier E."/>
            <person name="Niang G."/>
            <person name="Scheremetjew M."/>
            <person name="Finn R."/>
            <person name="Kale V."/>
            <person name="Holt S."/>
            <person name="Cochrane G."/>
            <person name="Meng A."/>
            <person name="Brown T."/>
            <person name="Cohen L."/>
        </authorList>
    </citation>
    <scope>NUCLEOTIDE SEQUENCE</scope>
    <source>
        <strain evidence="11">CCMP 769</strain>
    </source>
</reference>
<accession>A0A7S2ZER7</accession>
<dbReference type="PROSITE" id="PS00344">
    <property type="entry name" value="GATA_ZN_FINGER_1"/>
    <property type="match status" value="1"/>
</dbReference>
<evidence type="ECO:0000256" key="8">
    <source>
        <dbReference type="PROSITE-ProRule" id="PRU00094"/>
    </source>
</evidence>
<evidence type="ECO:0000259" key="10">
    <source>
        <dbReference type="PROSITE" id="PS50114"/>
    </source>
</evidence>
<evidence type="ECO:0000256" key="4">
    <source>
        <dbReference type="ARBA" id="ARBA00023015"/>
    </source>
</evidence>
<feature type="region of interest" description="Disordered" evidence="9">
    <location>
        <begin position="42"/>
        <end position="74"/>
    </location>
</feature>